<dbReference type="GO" id="GO:0003677">
    <property type="term" value="F:DNA binding"/>
    <property type="evidence" value="ECO:0007669"/>
    <property type="project" value="UniProtKB-KW"/>
</dbReference>
<dbReference type="CDD" id="cd00338">
    <property type="entry name" value="Ser_Recombinase"/>
    <property type="match status" value="1"/>
</dbReference>
<feature type="domain" description="Resolvase/invertase-type recombinase catalytic" evidence="3">
    <location>
        <begin position="31"/>
        <end position="178"/>
    </location>
</feature>
<keyword evidence="6" id="KW-1185">Reference proteome</keyword>
<keyword evidence="2" id="KW-0233">DNA recombination</keyword>
<dbReference type="InterPro" id="IPR011109">
    <property type="entry name" value="DNA_bind_recombinase_dom"/>
</dbReference>
<dbReference type="Pfam" id="PF00239">
    <property type="entry name" value="Resolvase"/>
    <property type="match status" value="1"/>
</dbReference>
<name>A0A9Y2IRQ9_9PSEU</name>
<dbReference type="InterPro" id="IPR038109">
    <property type="entry name" value="DNA_bind_recomb_sf"/>
</dbReference>
<evidence type="ECO:0000313" key="5">
    <source>
        <dbReference type="EMBL" id="WIX83323.1"/>
    </source>
</evidence>
<dbReference type="PROSITE" id="PS51736">
    <property type="entry name" value="RECOMBINASES_3"/>
    <property type="match status" value="1"/>
</dbReference>
<dbReference type="EMBL" id="CP127294">
    <property type="protein sequence ID" value="WIX83323.1"/>
    <property type="molecule type" value="Genomic_DNA"/>
</dbReference>
<sequence length="532" mass="60573">MSAPTPRKRRRFKKQVSARMPAVPFTPDGDAAVCYARQSHYTDESTSSEVQTRDTHRWTKAYDIPVVATVEDLHVSGDLEPYLRDGLKLWLSDAPPKPWKTLVVSKLDRLVRNVMDALSLLEWLRARGKRLICIAEGIDSSNSMSEFMITLIAAFARMERERMQERFRASKAALKEAGRWAGEGHVYGTMPVQLPGGGWILGLDPFAVKILQSLSKMARTGSSLAAMARWLNEKQVVTPRDRQLQLAAERRGDDPATVELKGYEWKGNTLGRLLTDPNLVEFGIFEPADQAEIVARLAEKSKRKTRGSNQPYEFSGILVCAECLESLWHRIAVRKRKRNDGTTIEYEYRYWQCPTRKHGPAMQAEAIEEFATQAFYKIFAKVPVRERVVLPPTSHANEIAKLEREYGKLMSGVARAKSPEDRRRIMDDGDKILSDIDTLRALPADPGGVQWVPTDRTWQQELAELSPEDRRLRWLEVGFAFAVQKRSDGTWSASWRLPEGWREAMPEVAEWYDRTANAGETIEITDLLDRKQ</sequence>
<dbReference type="PANTHER" id="PTHR30461:SF2">
    <property type="entry name" value="SERINE RECOMBINASE PINE-RELATED"/>
    <property type="match status" value="1"/>
</dbReference>
<dbReference type="SUPFAM" id="SSF53041">
    <property type="entry name" value="Resolvase-like"/>
    <property type="match status" value="1"/>
</dbReference>
<dbReference type="Gene3D" id="3.40.50.1390">
    <property type="entry name" value="Resolvase, N-terminal catalytic domain"/>
    <property type="match status" value="1"/>
</dbReference>
<dbReference type="PANTHER" id="PTHR30461">
    <property type="entry name" value="DNA-INVERTASE FROM LAMBDOID PROPHAGE"/>
    <property type="match status" value="1"/>
</dbReference>
<evidence type="ECO:0000259" key="3">
    <source>
        <dbReference type="PROSITE" id="PS51736"/>
    </source>
</evidence>
<dbReference type="Proteomes" id="UP001236014">
    <property type="component" value="Chromosome"/>
</dbReference>
<dbReference type="RefSeq" id="WP_285973875.1">
    <property type="nucleotide sequence ID" value="NZ_CP127294.1"/>
</dbReference>
<dbReference type="SMART" id="SM00857">
    <property type="entry name" value="Resolvase"/>
    <property type="match status" value="1"/>
</dbReference>
<dbReference type="InterPro" id="IPR006119">
    <property type="entry name" value="Resolv_N"/>
</dbReference>
<dbReference type="Gene3D" id="3.90.1750.20">
    <property type="entry name" value="Putative Large Serine Recombinase, Chain B, Domain 2"/>
    <property type="match status" value="1"/>
</dbReference>
<protein>
    <submittedName>
        <fullName evidence="5">Recombinase family protein</fullName>
    </submittedName>
</protein>
<accession>A0A9Y2IRQ9</accession>
<proteinExistence type="predicted"/>
<reference evidence="5 6" key="1">
    <citation type="submission" date="2023-06" db="EMBL/GenBank/DDBJ databases">
        <authorList>
            <person name="Oyuntsetseg B."/>
            <person name="Kim S.B."/>
        </authorList>
    </citation>
    <scope>NUCLEOTIDE SEQUENCE [LARGE SCALE GENOMIC DNA]</scope>
    <source>
        <strain evidence="5 6">2-15</strain>
    </source>
</reference>
<evidence type="ECO:0000259" key="4">
    <source>
        <dbReference type="PROSITE" id="PS51737"/>
    </source>
</evidence>
<dbReference type="InterPro" id="IPR036162">
    <property type="entry name" value="Resolvase-like_N_sf"/>
</dbReference>
<dbReference type="InterPro" id="IPR050639">
    <property type="entry name" value="SSR_resolvase"/>
</dbReference>
<gene>
    <name evidence="5" type="ORF">QRX50_22455</name>
</gene>
<organism evidence="5 6">
    <name type="scientific">Amycolatopsis carbonis</name>
    <dbReference type="NCBI Taxonomy" id="715471"/>
    <lineage>
        <taxon>Bacteria</taxon>
        <taxon>Bacillati</taxon>
        <taxon>Actinomycetota</taxon>
        <taxon>Actinomycetes</taxon>
        <taxon>Pseudonocardiales</taxon>
        <taxon>Pseudonocardiaceae</taxon>
        <taxon>Amycolatopsis</taxon>
    </lineage>
</organism>
<feature type="domain" description="Recombinase" evidence="4">
    <location>
        <begin position="186"/>
        <end position="307"/>
    </location>
</feature>
<dbReference type="AlphaFoldDB" id="A0A9Y2IRQ9"/>
<dbReference type="PROSITE" id="PS51737">
    <property type="entry name" value="RECOMBINASE_DNA_BIND"/>
    <property type="match status" value="1"/>
</dbReference>
<keyword evidence="1" id="KW-0238">DNA-binding</keyword>
<evidence type="ECO:0000256" key="1">
    <source>
        <dbReference type="ARBA" id="ARBA00023125"/>
    </source>
</evidence>
<dbReference type="KEGG" id="acab:QRX50_22455"/>
<evidence type="ECO:0000313" key="6">
    <source>
        <dbReference type="Proteomes" id="UP001236014"/>
    </source>
</evidence>
<dbReference type="GO" id="GO:0000150">
    <property type="term" value="F:DNA strand exchange activity"/>
    <property type="evidence" value="ECO:0007669"/>
    <property type="project" value="InterPro"/>
</dbReference>
<evidence type="ECO:0000256" key="2">
    <source>
        <dbReference type="ARBA" id="ARBA00023172"/>
    </source>
</evidence>